<dbReference type="AlphaFoldDB" id="A0A6J5BC55"/>
<organism evidence="2 3">
    <name type="scientific">Paraburkholderia phenoliruptrix</name>
    <dbReference type="NCBI Taxonomy" id="252970"/>
    <lineage>
        <taxon>Bacteria</taxon>
        <taxon>Pseudomonadati</taxon>
        <taxon>Pseudomonadota</taxon>
        <taxon>Betaproteobacteria</taxon>
        <taxon>Burkholderiales</taxon>
        <taxon>Burkholderiaceae</taxon>
        <taxon>Paraburkholderia</taxon>
    </lineage>
</organism>
<feature type="region of interest" description="Disordered" evidence="1">
    <location>
        <begin position="1"/>
        <end position="25"/>
    </location>
</feature>
<accession>A0A6J5BC55</accession>
<gene>
    <name evidence="2" type="ORF">LMG22037_03365</name>
</gene>
<reference evidence="2 3" key="1">
    <citation type="submission" date="2020-04" db="EMBL/GenBank/DDBJ databases">
        <authorList>
            <person name="De Canck E."/>
        </authorList>
    </citation>
    <scope>NUCLEOTIDE SEQUENCE [LARGE SCALE GENOMIC DNA]</scope>
    <source>
        <strain evidence="2 3">LMG 22037</strain>
    </source>
</reference>
<evidence type="ECO:0000313" key="3">
    <source>
        <dbReference type="Proteomes" id="UP000494249"/>
    </source>
</evidence>
<feature type="compositionally biased region" description="Basic and acidic residues" evidence="1">
    <location>
        <begin position="1"/>
        <end position="18"/>
    </location>
</feature>
<dbReference type="Proteomes" id="UP000494249">
    <property type="component" value="Unassembled WGS sequence"/>
</dbReference>
<proteinExistence type="predicted"/>
<protein>
    <submittedName>
        <fullName evidence="2">Uncharacterized protein</fullName>
    </submittedName>
</protein>
<name>A0A6J5BC55_9BURK</name>
<dbReference type="EMBL" id="CADIKB010000015">
    <property type="protein sequence ID" value="CAB3698426.1"/>
    <property type="molecule type" value="Genomic_DNA"/>
</dbReference>
<dbReference type="RefSeq" id="WP_035478660.1">
    <property type="nucleotide sequence ID" value="NZ_CADFGL010000009.1"/>
</dbReference>
<dbReference type="Gene3D" id="3.20.20.80">
    <property type="entry name" value="Glycosidases"/>
    <property type="match status" value="1"/>
</dbReference>
<evidence type="ECO:0000256" key="1">
    <source>
        <dbReference type="SAM" id="MobiDB-lite"/>
    </source>
</evidence>
<sequence length="327" mass="34799">MSKADDKAMSDSPDDRAQAARPGAPRFLRSARRRTLLAAGALSALLGGCATRPAGDDGLAQGIVWQPDAGHLDPRGDWERLGISDLLVQWTAVDGTAYLPGVNAAARSGSSAPAVPDGLDTARRLPDWTRIANEPWARNVIVGLAGRFDETSARAQAAQLIAQSQRLAAARPPVRVAGYYFPVEVDPTWQGAAALGPLLDRLPRPLWISVYDNSNIGGEALAAWLDGWLPHDVGVFFQDGCGLYTRGPAAARAYADALAARLGARRVRIIAEAFRPAAGAAFRPASAAELAPQLQAYRGHRVYLFDGPHYVSAQLVQELLTLARSPS</sequence>
<evidence type="ECO:0000313" key="2">
    <source>
        <dbReference type="EMBL" id="CAB3698426.1"/>
    </source>
</evidence>